<name>A0ABR2H3F5_9EUKA</name>
<accession>A0ABR2H3F5</accession>
<evidence type="ECO:0000313" key="1">
    <source>
        <dbReference type="EMBL" id="KAK8840748.1"/>
    </source>
</evidence>
<organism evidence="1 2">
    <name type="scientific">Tritrichomonas musculus</name>
    <dbReference type="NCBI Taxonomy" id="1915356"/>
    <lineage>
        <taxon>Eukaryota</taxon>
        <taxon>Metamonada</taxon>
        <taxon>Parabasalia</taxon>
        <taxon>Tritrichomonadida</taxon>
        <taxon>Tritrichomonadidae</taxon>
        <taxon>Tritrichomonas</taxon>
    </lineage>
</organism>
<sequence>MSRILYTTEFVREEMAKENCILLDEYVKGQLRIRYEYNGVVYTVRWYDWYRKDRPSRPHLTGGNRTTKPHQRWNNEKVNELLQKDNCELTDEYRNTKQRFKYTYQGSYFWVTLDDWIYHKARPHLYINEHEQRFRRFLEENVIDFETQKSYEDLKSKNNYKLRFDFYIPELELLVEIDDRSHVNNSEQIENGKLKDDYCLEHKLKLLRLDETVKTEEEYFDAINSIDTPDIYVLRYGRIYRTYNGKYKEEINLH</sequence>
<protein>
    <recommendedName>
        <fullName evidence="3">DUF559 domain-containing protein</fullName>
    </recommendedName>
</protein>
<comment type="caution">
    <text evidence="1">The sequence shown here is derived from an EMBL/GenBank/DDBJ whole genome shotgun (WGS) entry which is preliminary data.</text>
</comment>
<proteinExistence type="predicted"/>
<keyword evidence="2" id="KW-1185">Reference proteome</keyword>
<gene>
    <name evidence="1" type="ORF">M9Y10_030525</name>
</gene>
<dbReference type="EMBL" id="JAPFFF010000044">
    <property type="protein sequence ID" value="KAK8840748.1"/>
    <property type="molecule type" value="Genomic_DNA"/>
</dbReference>
<dbReference type="Proteomes" id="UP001470230">
    <property type="component" value="Unassembled WGS sequence"/>
</dbReference>
<dbReference type="Gene3D" id="3.40.960.10">
    <property type="entry name" value="VSR Endonuclease"/>
    <property type="match status" value="1"/>
</dbReference>
<reference evidence="1 2" key="1">
    <citation type="submission" date="2024-04" db="EMBL/GenBank/DDBJ databases">
        <title>Tritrichomonas musculus Genome.</title>
        <authorList>
            <person name="Alves-Ferreira E."/>
            <person name="Grigg M."/>
            <person name="Lorenzi H."/>
            <person name="Galac M."/>
        </authorList>
    </citation>
    <scope>NUCLEOTIDE SEQUENCE [LARGE SCALE GENOMIC DNA]</scope>
    <source>
        <strain evidence="1 2">EAF2021</strain>
    </source>
</reference>
<evidence type="ECO:0008006" key="3">
    <source>
        <dbReference type="Google" id="ProtNLM"/>
    </source>
</evidence>
<evidence type="ECO:0000313" key="2">
    <source>
        <dbReference type="Proteomes" id="UP001470230"/>
    </source>
</evidence>